<dbReference type="RefSeq" id="WP_221431936.1">
    <property type="nucleotide sequence ID" value="NZ_CP081294.1"/>
</dbReference>
<keyword evidence="1" id="KW-0732">Signal</keyword>
<dbReference type="SUPFAM" id="SSF50494">
    <property type="entry name" value="Trypsin-like serine proteases"/>
    <property type="match status" value="1"/>
</dbReference>
<dbReference type="PROSITE" id="PS00135">
    <property type="entry name" value="TRYPSIN_SER"/>
    <property type="match status" value="1"/>
</dbReference>
<organism evidence="2 3">
    <name type="scientific">Qipengyuania gelatinilytica</name>
    <dbReference type="NCBI Taxonomy" id="2867231"/>
    <lineage>
        <taxon>Bacteria</taxon>
        <taxon>Pseudomonadati</taxon>
        <taxon>Pseudomonadota</taxon>
        <taxon>Alphaproteobacteria</taxon>
        <taxon>Sphingomonadales</taxon>
        <taxon>Erythrobacteraceae</taxon>
        <taxon>Qipengyuania</taxon>
    </lineage>
</organism>
<reference evidence="2 3" key="1">
    <citation type="submission" date="2021-08" db="EMBL/GenBank/DDBJ databases">
        <title>Comparative Genomics Analysis of the Genus Qipengyuania Reveals Extensive Genetic Diversity and Metabolic Versatility, Including the Description of Fifteen Novel Species.</title>
        <authorList>
            <person name="Liu Y."/>
        </authorList>
    </citation>
    <scope>NUCLEOTIDE SEQUENCE [LARGE SCALE GENOMIC DNA]</scope>
    <source>
        <strain evidence="2 3">1NDH1</strain>
    </source>
</reference>
<feature type="chain" id="PRO_5046563412" evidence="1">
    <location>
        <begin position="29"/>
        <end position="495"/>
    </location>
</feature>
<evidence type="ECO:0000313" key="2">
    <source>
        <dbReference type="EMBL" id="QZD96212.1"/>
    </source>
</evidence>
<sequence length="495" mass="53914">MIFRAMSKRSVRALAVAGTLSIYTPIAAQDNTEASVPENAATAGTDARIDYVARNFGISEQRAAEQLALTDQFQPQISALAEQFRDAYLMTIYNYGQPFSIDVIFSRDVTANELQQAVPSNLRQHVKVGRSRFTQEQIMSGKDELLAAMKAEFSSVGASFDFKRDRFKIMLPEGTDMAVARGLVPSQLRTMVDLRNEDPGTTGAGYNTNADDPTHSGKGSIWGGWPVRIGTRQAVCSSSFIVQNTETNFQSLLTAGHCGASRLSIMWSDLTLRELTEPLYMRHGGDYDFQTRWPGSLTTDGYLWIDRDVAGSFKYDCDVAGNNCKTKTWRNIYGGVSTTGYVAVTDAVKGTWRSAYGWNDNHAENDVVCKYGMVTGTTCGRIVDSFYSYEDEGVSYDNFVRVLIDPSWPTAGSKGDSGGAVFRITSTSGSFPTATAIGVVSGGTFASSGTLSGYVPCSSSIRGDCHIIYMPIDRINDDYSLGINAAYSETAIDVN</sequence>
<dbReference type="InterPro" id="IPR018114">
    <property type="entry name" value="TRYPSIN_HIS"/>
</dbReference>
<dbReference type="EMBL" id="CP081294">
    <property type="protein sequence ID" value="QZD96212.1"/>
    <property type="molecule type" value="Genomic_DNA"/>
</dbReference>
<dbReference type="Proteomes" id="UP000824321">
    <property type="component" value="Chromosome"/>
</dbReference>
<evidence type="ECO:0000256" key="1">
    <source>
        <dbReference type="SAM" id="SignalP"/>
    </source>
</evidence>
<dbReference type="InterPro" id="IPR043504">
    <property type="entry name" value="Peptidase_S1_PA_chymotrypsin"/>
</dbReference>
<evidence type="ECO:0000313" key="3">
    <source>
        <dbReference type="Proteomes" id="UP000824321"/>
    </source>
</evidence>
<feature type="signal peptide" evidence="1">
    <location>
        <begin position="1"/>
        <end position="28"/>
    </location>
</feature>
<dbReference type="PROSITE" id="PS00134">
    <property type="entry name" value="TRYPSIN_HIS"/>
    <property type="match status" value="1"/>
</dbReference>
<dbReference type="InterPro" id="IPR033116">
    <property type="entry name" value="TRYPSIN_SER"/>
</dbReference>
<proteinExistence type="predicted"/>
<dbReference type="Gene3D" id="2.40.10.10">
    <property type="entry name" value="Trypsin-like serine proteases"/>
    <property type="match status" value="2"/>
</dbReference>
<name>A0ABX9A4L5_9SPHN</name>
<protein>
    <submittedName>
        <fullName evidence="2">S1 family peptidase</fullName>
    </submittedName>
</protein>
<dbReference type="InterPro" id="IPR009003">
    <property type="entry name" value="Peptidase_S1_PA"/>
</dbReference>
<keyword evidence="3" id="KW-1185">Reference proteome</keyword>
<accession>A0ABX9A4L5</accession>
<gene>
    <name evidence="2" type="ORF">K3136_05850</name>
</gene>